<dbReference type="InterPro" id="IPR001789">
    <property type="entry name" value="Sig_transdc_resp-reg_receiver"/>
</dbReference>
<dbReference type="SMART" id="SM00421">
    <property type="entry name" value="HTH_LUXR"/>
    <property type="match status" value="1"/>
</dbReference>
<keyword evidence="8" id="KW-1185">Reference proteome</keyword>
<evidence type="ECO:0000259" key="5">
    <source>
        <dbReference type="PROSITE" id="PS50110"/>
    </source>
</evidence>
<dbReference type="PANTHER" id="PTHR43214:SF43">
    <property type="entry name" value="TWO-COMPONENT RESPONSE REGULATOR"/>
    <property type="match status" value="1"/>
</dbReference>
<dbReference type="InterPro" id="IPR058245">
    <property type="entry name" value="NreC/VraR/RcsB-like_REC"/>
</dbReference>
<keyword evidence="1 3" id="KW-0597">Phosphoprotein</keyword>
<evidence type="ECO:0000313" key="7">
    <source>
        <dbReference type="EMBL" id="UFZ07444.1"/>
    </source>
</evidence>
<dbReference type="PROSITE" id="PS50043">
    <property type="entry name" value="HTH_LUXR_2"/>
    <property type="match status" value="1"/>
</dbReference>
<protein>
    <submittedName>
        <fullName evidence="7">Response regulator transcription factor</fullName>
    </submittedName>
</protein>
<reference evidence="7" key="1">
    <citation type="journal article" date="2024" name="Antonie Van Leeuwenhoek">
        <title>Bradyrhizobium ontarionense sp. nov., a novel bacterial symbiont isolated from Aeschynomene indica (Indian jointvetch), harbours photosynthesis, nitrogen fixation and nitrous oxide (N2O) reductase genes.</title>
        <authorList>
            <person name="Bromfield E.S.P."/>
            <person name="Cloutier S."/>
        </authorList>
    </citation>
    <scope>NUCLEOTIDE SEQUENCE</scope>
    <source>
        <strain evidence="7">A19</strain>
    </source>
</reference>
<feature type="domain" description="Response regulatory" evidence="5">
    <location>
        <begin position="3"/>
        <end position="120"/>
    </location>
</feature>
<dbReference type="Proteomes" id="UP001431010">
    <property type="component" value="Chromosome"/>
</dbReference>
<feature type="domain" description="Rhodanese" evidence="6">
    <location>
        <begin position="19"/>
        <end position="51"/>
    </location>
</feature>
<dbReference type="EMBL" id="CP088156">
    <property type="protein sequence ID" value="UFZ07444.1"/>
    <property type="molecule type" value="Genomic_DNA"/>
</dbReference>
<dbReference type="InterPro" id="IPR001763">
    <property type="entry name" value="Rhodanese-like_dom"/>
</dbReference>
<name>A0ABY3RJK8_9BRAD</name>
<evidence type="ECO:0000313" key="8">
    <source>
        <dbReference type="Proteomes" id="UP001431010"/>
    </source>
</evidence>
<sequence>MYRVLLVDDHPVVITACRWLLKEAGIASVFEAHDADGGYEAYLRDRPDVTVVDLRLQGQEWDGIGLIERMRAHDPRAKILVFSMHGDPRVVRSALDAGANGYLLKDAPPQELPKALERVRAGGSYLDAQLATRIALLRTESGGPAAAALTPREQQALALLAEAKSYQAIAEQLGISYKTVINLTYRLRQKVGARSLPDLVRLAVEMSRVRSRPE</sequence>
<dbReference type="Pfam" id="PF00196">
    <property type="entry name" value="GerE"/>
    <property type="match status" value="1"/>
</dbReference>
<dbReference type="PANTHER" id="PTHR43214">
    <property type="entry name" value="TWO-COMPONENT RESPONSE REGULATOR"/>
    <property type="match status" value="1"/>
</dbReference>
<dbReference type="InterPro" id="IPR016032">
    <property type="entry name" value="Sig_transdc_resp-reg_C-effctor"/>
</dbReference>
<dbReference type="SUPFAM" id="SSF46894">
    <property type="entry name" value="C-terminal effector domain of the bipartite response regulators"/>
    <property type="match status" value="1"/>
</dbReference>
<accession>A0ABY3RJK8</accession>
<evidence type="ECO:0000259" key="4">
    <source>
        <dbReference type="PROSITE" id="PS50043"/>
    </source>
</evidence>
<dbReference type="PROSITE" id="PS50110">
    <property type="entry name" value="RESPONSE_REGULATORY"/>
    <property type="match status" value="1"/>
</dbReference>
<dbReference type="PROSITE" id="PS50206">
    <property type="entry name" value="RHODANESE_3"/>
    <property type="match status" value="1"/>
</dbReference>
<feature type="domain" description="HTH luxR-type" evidence="4">
    <location>
        <begin position="142"/>
        <end position="207"/>
    </location>
</feature>
<evidence type="ECO:0000256" key="1">
    <source>
        <dbReference type="ARBA" id="ARBA00022553"/>
    </source>
</evidence>
<dbReference type="SUPFAM" id="SSF52172">
    <property type="entry name" value="CheY-like"/>
    <property type="match status" value="1"/>
</dbReference>
<gene>
    <name evidence="7" type="ORF">LQG66_14515</name>
</gene>
<dbReference type="Gene3D" id="3.40.50.2300">
    <property type="match status" value="1"/>
</dbReference>
<dbReference type="Gene3D" id="1.10.10.10">
    <property type="entry name" value="Winged helix-like DNA-binding domain superfamily/Winged helix DNA-binding domain"/>
    <property type="match status" value="1"/>
</dbReference>
<dbReference type="InterPro" id="IPR011006">
    <property type="entry name" value="CheY-like_superfamily"/>
</dbReference>
<dbReference type="RefSeq" id="WP_231326894.1">
    <property type="nucleotide sequence ID" value="NZ_CP088156.1"/>
</dbReference>
<proteinExistence type="predicted"/>
<dbReference type="CDD" id="cd06170">
    <property type="entry name" value="LuxR_C_like"/>
    <property type="match status" value="1"/>
</dbReference>
<dbReference type="InterPro" id="IPR000792">
    <property type="entry name" value="Tscrpt_reg_LuxR_C"/>
</dbReference>
<dbReference type="CDD" id="cd17535">
    <property type="entry name" value="REC_NarL-like"/>
    <property type="match status" value="1"/>
</dbReference>
<keyword evidence="2" id="KW-0238">DNA-binding</keyword>
<organism evidence="7 8">
    <name type="scientific">Bradyrhizobium ontarionense</name>
    <dbReference type="NCBI Taxonomy" id="2898149"/>
    <lineage>
        <taxon>Bacteria</taxon>
        <taxon>Pseudomonadati</taxon>
        <taxon>Pseudomonadota</taxon>
        <taxon>Alphaproteobacteria</taxon>
        <taxon>Hyphomicrobiales</taxon>
        <taxon>Nitrobacteraceae</taxon>
        <taxon>Bradyrhizobium</taxon>
    </lineage>
</organism>
<dbReference type="InterPro" id="IPR036388">
    <property type="entry name" value="WH-like_DNA-bd_sf"/>
</dbReference>
<feature type="modified residue" description="4-aspartylphosphate" evidence="3">
    <location>
        <position position="53"/>
    </location>
</feature>
<dbReference type="InterPro" id="IPR039420">
    <property type="entry name" value="WalR-like"/>
</dbReference>
<evidence type="ECO:0000259" key="6">
    <source>
        <dbReference type="PROSITE" id="PS50206"/>
    </source>
</evidence>
<dbReference type="Pfam" id="PF00072">
    <property type="entry name" value="Response_reg"/>
    <property type="match status" value="1"/>
</dbReference>
<dbReference type="SMART" id="SM00448">
    <property type="entry name" value="REC"/>
    <property type="match status" value="1"/>
</dbReference>
<evidence type="ECO:0000256" key="3">
    <source>
        <dbReference type="PROSITE-ProRule" id="PRU00169"/>
    </source>
</evidence>
<evidence type="ECO:0000256" key="2">
    <source>
        <dbReference type="ARBA" id="ARBA00023125"/>
    </source>
</evidence>